<proteinExistence type="predicted"/>
<reference evidence="2 3" key="1">
    <citation type="journal article" date="2018" name="Front. Microbiol.">
        <title>Prospects for Fungal Bioremediation of Acidic Radioactive Waste Sites: Characterization and Genome Sequence of Rhodotorula taiwanensis MD1149.</title>
        <authorList>
            <person name="Tkavc R."/>
            <person name="Matrosova V.Y."/>
            <person name="Grichenko O.E."/>
            <person name="Gostincar C."/>
            <person name="Volpe R.P."/>
            <person name="Klimenkova P."/>
            <person name="Gaidamakova E.K."/>
            <person name="Zhou C.E."/>
            <person name="Stewart B.J."/>
            <person name="Lyman M.G."/>
            <person name="Malfatti S.A."/>
            <person name="Rubinfeld B."/>
            <person name="Courtot M."/>
            <person name="Singh J."/>
            <person name="Dalgard C.L."/>
            <person name="Hamilton T."/>
            <person name="Frey K.G."/>
            <person name="Gunde-Cimerman N."/>
            <person name="Dugan L."/>
            <person name="Daly M.J."/>
        </authorList>
    </citation>
    <scope>NUCLEOTIDE SEQUENCE [LARGE SCALE GENOMIC DNA]</scope>
    <source>
        <strain evidence="2 3">MD1149</strain>
    </source>
</reference>
<comment type="caution">
    <text evidence="2">The sequence shown here is derived from an EMBL/GenBank/DDBJ whole genome shotgun (WGS) entry which is preliminary data.</text>
</comment>
<keyword evidence="3" id="KW-1185">Reference proteome</keyword>
<protein>
    <submittedName>
        <fullName evidence="2">Uncharacterized protein</fullName>
    </submittedName>
</protein>
<feature type="signal peptide" evidence="1">
    <location>
        <begin position="1"/>
        <end position="26"/>
    </location>
</feature>
<feature type="chain" id="PRO_5015633135" evidence="1">
    <location>
        <begin position="27"/>
        <end position="313"/>
    </location>
</feature>
<keyword evidence="1" id="KW-0732">Signal</keyword>
<evidence type="ECO:0000313" key="3">
    <source>
        <dbReference type="Proteomes" id="UP000237144"/>
    </source>
</evidence>
<dbReference type="OrthoDB" id="2525203at2759"/>
<evidence type="ECO:0000313" key="2">
    <source>
        <dbReference type="EMBL" id="POY75555.1"/>
    </source>
</evidence>
<dbReference type="EMBL" id="PJQD01000014">
    <property type="protein sequence ID" value="POY75555.1"/>
    <property type="molecule type" value="Genomic_DNA"/>
</dbReference>
<accession>A0A2S5BFK7</accession>
<dbReference type="Proteomes" id="UP000237144">
    <property type="component" value="Unassembled WGS sequence"/>
</dbReference>
<gene>
    <name evidence="2" type="ORF">BMF94_1458</name>
</gene>
<dbReference type="AlphaFoldDB" id="A0A2S5BFK7"/>
<organism evidence="2 3">
    <name type="scientific">Rhodotorula taiwanensis</name>
    <dbReference type="NCBI Taxonomy" id="741276"/>
    <lineage>
        <taxon>Eukaryota</taxon>
        <taxon>Fungi</taxon>
        <taxon>Dikarya</taxon>
        <taxon>Basidiomycota</taxon>
        <taxon>Pucciniomycotina</taxon>
        <taxon>Microbotryomycetes</taxon>
        <taxon>Sporidiobolales</taxon>
        <taxon>Sporidiobolaceae</taxon>
        <taxon>Rhodotorula</taxon>
    </lineage>
</organism>
<name>A0A2S5BFK7_9BASI</name>
<evidence type="ECO:0000256" key="1">
    <source>
        <dbReference type="SAM" id="SignalP"/>
    </source>
</evidence>
<sequence>MLAFKSFVAVASAALVFFAQASNAAAVPDLAVAKRDGTLAGNKAAAVARRNAVKDALARRREKRAVRMTFAQQLAAAKAAAAAKAEAAAQAAAAQAAPVASSASGSGAVDQTRVLTGPVALAAQGRRCGADITCRATTTPPANAAAICLVGRCAFQCNDGFAPTADGNGCFAVTPICNNGAVCPQPANGYSSCDVGGQCVPGCDAGYTGVTNSGGAFVCLNFNTDASNCGAVGVVCPASCMSLFYPRLLPSLWLTSWLPSSLPQDNGIGTTSCQYGTCTINCPFGSIRRRAASTSNPFYCYNGEGSLVQNGPQ</sequence>